<feature type="transmembrane region" description="Helical" evidence="10">
    <location>
        <begin position="333"/>
        <end position="356"/>
    </location>
</feature>
<comment type="subcellular location">
    <subcellularLocation>
        <location evidence="1">Cell membrane</location>
        <topology evidence="1">Multi-pass membrane protein</topology>
    </subcellularLocation>
</comment>
<keyword evidence="14" id="KW-1185">Reference proteome</keyword>
<dbReference type="GO" id="GO:0005886">
    <property type="term" value="C:plasma membrane"/>
    <property type="evidence" value="ECO:0007669"/>
    <property type="project" value="UniProtKB-SubCell"/>
</dbReference>
<dbReference type="Gene3D" id="4.10.1240.10">
    <property type="entry name" value="GPCR, family 2, extracellular hormone receptor domain"/>
    <property type="match status" value="1"/>
</dbReference>
<proteinExistence type="inferred from homology"/>
<feature type="domain" description="G-protein coupled receptors family 2 profile 1" evidence="11">
    <location>
        <begin position="161"/>
        <end position="245"/>
    </location>
</feature>
<keyword evidence="3" id="KW-1003">Cell membrane</keyword>
<dbReference type="InterPro" id="IPR017981">
    <property type="entry name" value="GPCR_2-like_7TM"/>
</dbReference>
<keyword evidence="8" id="KW-0675">Receptor</keyword>
<evidence type="ECO:0000256" key="5">
    <source>
        <dbReference type="ARBA" id="ARBA00022989"/>
    </source>
</evidence>
<dbReference type="GO" id="GO:0007188">
    <property type="term" value="P:adenylate cyclase-modulating G protein-coupled receptor signaling pathway"/>
    <property type="evidence" value="ECO:0007669"/>
    <property type="project" value="TreeGrafter"/>
</dbReference>
<feature type="transmembrane region" description="Helical" evidence="10">
    <location>
        <begin position="413"/>
        <end position="434"/>
    </location>
</feature>
<name>A0AAR5P5K9_DENPD</name>
<keyword evidence="6" id="KW-0297">G-protein coupled receptor</keyword>
<feature type="transmembrane region" description="Helical" evidence="10">
    <location>
        <begin position="257"/>
        <end position="278"/>
    </location>
</feature>
<dbReference type="GO" id="GO:0008528">
    <property type="term" value="F:G protein-coupled peptide receptor activity"/>
    <property type="evidence" value="ECO:0007669"/>
    <property type="project" value="TreeGrafter"/>
</dbReference>
<dbReference type="Proteomes" id="UP000019118">
    <property type="component" value="Unassembled WGS sequence"/>
</dbReference>
<evidence type="ECO:0000259" key="11">
    <source>
        <dbReference type="PROSITE" id="PS50227"/>
    </source>
</evidence>
<evidence type="ECO:0000256" key="4">
    <source>
        <dbReference type="ARBA" id="ARBA00022692"/>
    </source>
</evidence>
<dbReference type="PRINTS" id="PR00249">
    <property type="entry name" value="GPCRSECRETIN"/>
</dbReference>
<feature type="domain" description="G-protein coupled receptors family 2 profile 2" evidence="12">
    <location>
        <begin position="250"/>
        <end position="506"/>
    </location>
</feature>
<gene>
    <name evidence="13" type="primary">109535020</name>
</gene>
<dbReference type="PANTHER" id="PTHR45620">
    <property type="entry name" value="PDF RECEPTOR-LIKE PROTEIN-RELATED"/>
    <property type="match status" value="1"/>
</dbReference>
<evidence type="ECO:0000256" key="1">
    <source>
        <dbReference type="ARBA" id="ARBA00004651"/>
    </source>
</evidence>
<evidence type="ECO:0000256" key="10">
    <source>
        <dbReference type="SAM" id="Phobius"/>
    </source>
</evidence>
<evidence type="ECO:0000256" key="7">
    <source>
        <dbReference type="ARBA" id="ARBA00023136"/>
    </source>
</evidence>
<organism evidence="13 14">
    <name type="scientific">Dendroctonus ponderosae</name>
    <name type="common">Mountain pine beetle</name>
    <dbReference type="NCBI Taxonomy" id="77166"/>
    <lineage>
        <taxon>Eukaryota</taxon>
        <taxon>Metazoa</taxon>
        <taxon>Ecdysozoa</taxon>
        <taxon>Arthropoda</taxon>
        <taxon>Hexapoda</taxon>
        <taxon>Insecta</taxon>
        <taxon>Pterygota</taxon>
        <taxon>Neoptera</taxon>
        <taxon>Endopterygota</taxon>
        <taxon>Coleoptera</taxon>
        <taxon>Polyphaga</taxon>
        <taxon>Cucujiformia</taxon>
        <taxon>Curculionidae</taxon>
        <taxon>Scolytinae</taxon>
        <taxon>Dendroctonus</taxon>
    </lineage>
</organism>
<dbReference type="GO" id="GO:0007166">
    <property type="term" value="P:cell surface receptor signaling pathway"/>
    <property type="evidence" value="ECO:0007669"/>
    <property type="project" value="InterPro"/>
</dbReference>
<dbReference type="Pfam" id="PF00002">
    <property type="entry name" value="7tm_2"/>
    <property type="match status" value="1"/>
</dbReference>
<dbReference type="Gene3D" id="1.20.1070.10">
    <property type="entry name" value="Rhodopsin 7-helix transmembrane proteins"/>
    <property type="match status" value="1"/>
</dbReference>
<evidence type="ECO:0000259" key="12">
    <source>
        <dbReference type="PROSITE" id="PS50261"/>
    </source>
</evidence>
<dbReference type="PROSITE" id="PS50261">
    <property type="entry name" value="G_PROTEIN_RECEP_F2_4"/>
    <property type="match status" value="1"/>
</dbReference>
<dbReference type="InterPro" id="IPR000832">
    <property type="entry name" value="GPCR_2_secretin-like"/>
</dbReference>
<feature type="transmembrane region" description="Helical" evidence="10">
    <location>
        <begin position="454"/>
        <end position="472"/>
    </location>
</feature>
<keyword evidence="5 10" id="KW-1133">Transmembrane helix</keyword>
<evidence type="ECO:0000256" key="6">
    <source>
        <dbReference type="ARBA" id="ARBA00023040"/>
    </source>
</evidence>
<feature type="transmembrane region" description="Helical" evidence="10">
    <location>
        <begin position="290"/>
        <end position="313"/>
    </location>
</feature>
<dbReference type="PROSITE" id="PS50227">
    <property type="entry name" value="G_PROTEIN_RECEP_F2_3"/>
    <property type="match status" value="1"/>
</dbReference>
<evidence type="ECO:0000313" key="13">
    <source>
        <dbReference type="EnsemblMetazoa" id="XP_019756394.1"/>
    </source>
</evidence>
<evidence type="ECO:0000256" key="2">
    <source>
        <dbReference type="ARBA" id="ARBA00005314"/>
    </source>
</evidence>
<evidence type="ECO:0000256" key="3">
    <source>
        <dbReference type="ARBA" id="ARBA00022475"/>
    </source>
</evidence>
<keyword evidence="9" id="KW-0807">Transducer</keyword>
<dbReference type="EnsemblMetazoa" id="XM_019900835.1">
    <property type="protein sequence ID" value="XP_019756394.1"/>
    <property type="gene ID" value="LOC109535020"/>
</dbReference>
<dbReference type="CDD" id="cd15262">
    <property type="entry name" value="7tmB1_NPR_B3_insect-like"/>
    <property type="match status" value="1"/>
</dbReference>
<feature type="transmembrane region" description="Helical" evidence="10">
    <location>
        <begin position="368"/>
        <end position="393"/>
    </location>
</feature>
<evidence type="ECO:0000256" key="9">
    <source>
        <dbReference type="ARBA" id="ARBA00023224"/>
    </source>
</evidence>
<keyword evidence="7 10" id="KW-0472">Membrane</keyword>
<accession>A0AAR5P5K9</accession>
<evidence type="ECO:0008006" key="15">
    <source>
        <dbReference type="Google" id="ProtNLM"/>
    </source>
</evidence>
<dbReference type="InterPro" id="IPR001879">
    <property type="entry name" value="GPCR_2_extracellular_dom"/>
</dbReference>
<dbReference type="SUPFAM" id="SSF111418">
    <property type="entry name" value="Hormone receptor domain"/>
    <property type="match status" value="1"/>
</dbReference>
<sequence>MRVGAWQTVPEFQTVKMQWIAFARKVFIGFVFLILTRFNENTALPNNGTLDYCLTGYDESKACSIRGNLLAQPIWNHYAGYLCYNYTNSARFSQKFNATFKYVNCSGTIYHRPVPAAVVDNTTIALFDYKHEESAALLRKSFKTDELFDNFVKCCEEAEDCCTNAMNNENIVSTADFCPVVWDAWSCFPQTAVNTIQSLPCSSQAYQSPDKVCTLESEKSCQFNETIQLAEWNQQTDYSNCAIASIYLARYNYHVSALYVCIVCSLPAILIFLAIPVFRDNSRVILHRNLLISIVIRNVLTIMAKKIVIIDALLSPTASNQVMDNNPVGCRLLSFFVSAATNSTYACMMVDGYYLHKVIVRTFAKEPPLVFLYSLVAVLTFLPSIIWASIVAANERTSCWMVDTNGEQWSVDSFRMVILFINTVLLLDIVRVMISKMKQGGTTRQTKAAFRATLFLIPLFGLHIFITAKKIVINDTCWAEDIYDYFRYTMEASQGIFVAILFCYANAEVHNELNNLFRKLSIQLNQRLGWNFARTAARRRTTTATYVQPADFKNEF</sequence>
<dbReference type="InterPro" id="IPR036445">
    <property type="entry name" value="GPCR_2_extracell_dom_sf"/>
</dbReference>
<dbReference type="AlphaFoldDB" id="A0AAR5P5K9"/>
<dbReference type="PANTHER" id="PTHR45620:SF42">
    <property type="entry name" value="G-PROTEIN COUPLED RECEPTOR SEB-2"/>
    <property type="match status" value="1"/>
</dbReference>
<dbReference type="InterPro" id="IPR050332">
    <property type="entry name" value="GPCR_2"/>
</dbReference>
<evidence type="ECO:0000256" key="8">
    <source>
        <dbReference type="ARBA" id="ARBA00023170"/>
    </source>
</evidence>
<keyword evidence="4 10" id="KW-0812">Transmembrane</keyword>
<reference evidence="13" key="2">
    <citation type="submission" date="2024-08" db="UniProtKB">
        <authorList>
            <consortium name="EnsemblMetazoa"/>
        </authorList>
    </citation>
    <scope>IDENTIFICATION</scope>
</reference>
<evidence type="ECO:0000313" key="14">
    <source>
        <dbReference type="Proteomes" id="UP000019118"/>
    </source>
</evidence>
<reference evidence="14" key="1">
    <citation type="journal article" date="2013" name="Genome Biol.">
        <title>Draft genome of the mountain pine beetle, Dendroctonus ponderosae Hopkins, a major forest pest.</title>
        <authorList>
            <person name="Keeling C.I."/>
            <person name="Yuen M.M."/>
            <person name="Liao N.Y."/>
            <person name="Docking T.R."/>
            <person name="Chan S.K."/>
            <person name="Taylor G.A."/>
            <person name="Palmquist D.L."/>
            <person name="Jackman S.D."/>
            <person name="Nguyen A."/>
            <person name="Li M."/>
            <person name="Henderson H."/>
            <person name="Janes J.K."/>
            <person name="Zhao Y."/>
            <person name="Pandoh P."/>
            <person name="Moore R."/>
            <person name="Sperling F.A."/>
            <person name="Huber D.P."/>
            <person name="Birol I."/>
            <person name="Jones S.J."/>
            <person name="Bohlmann J."/>
        </authorList>
    </citation>
    <scope>NUCLEOTIDE SEQUENCE</scope>
</reference>
<protein>
    <recommendedName>
        <fullName evidence="15">G-protein coupled receptors family 2 profile 2 domain-containing protein</fullName>
    </recommendedName>
</protein>
<comment type="similarity">
    <text evidence="2">Belongs to the G-protein coupled receptor 2 family.</text>
</comment>
<dbReference type="KEGG" id="dpa:109535020"/>